<name>A0A1M6APV3_9FIRM</name>
<accession>A0A1M6APV3</accession>
<dbReference type="InterPro" id="IPR057232">
    <property type="entry name" value="DUF7910"/>
</dbReference>
<evidence type="ECO:0000313" key="3">
    <source>
        <dbReference type="EMBL" id="SHI38539.1"/>
    </source>
</evidence>
<evidence type="ECO:0000256" key="1">
    <source>
        <dbReference type="SAM" id="SignalP"/>
    </source>
</evidence>
<evidence type="ECO:0000313" key="4">
    <source>
        <dbReference type="Proteomes" id="UP000322917"/>
    </source>
</evidence>
<feature type="signal peptide" evidence="1">
    <location>
        <begin position="1"/>
        <end position="23"/>
    </location>
</feature>
<keyword evidence="1" id="KW-0732">Signal</keyword>
<dbReference type="CDD" id="cd00257">
    <property type="entry name" value="beta-trefoil_FSCN-like"/>
    <property type="match status" value="1"/>
</dbReference>
<dbReference type="RefSeq" id="WP_149733164.1">
    <property type="nucleotide sequence ID" value="NZ_FQZD01000004.1"/>
</dbReference>
<dbReference type="Pfam" id="PF25490">
    <property type="entry name" value="DUF7910"/>
    <property type="match status" value="1"/>
</dbReference>
<dbReference type="PANTHER" id="PTHR10551:SF9">
    <property type="entry name" value="FASCIN-2"/>
    <property type="match status" value="1"/>
</dbReference>
<dbReference type="OrthoDB" id="1685217at2"/>
<dbReference type="AlphaFoldDB" id="A0A1M6APV3"/>
<dbReference type="PANTHER" id="PTHR10551">
    <property type="entry name" value="FASCIN"/>
    <property type="match status" value="1"/>
</dbReference>
<dbReference type="GO" id="GO:0007163">
    <property type="term" value="P:establishment or maintenance of cell polarity"/>
    <property type="evidence" value="ECO:0007669"/>
    <property type="project" value="TreeGrafter"/>
</dbReference>
<dbReference type="GO" id="GO:0016477">
    <property type="term" value="P:cell migration"/>
    <property type="evidence" value="ECO:0007669"/>
    <property type="project" value="TreeGrafter"/>
</dbReference>
<dbReference type="InterPro" id="IPR008999">
    <property type="entry name" value="Actin-crosslinking"/>
</dbReference>
<dbReference type="SUPFAM" id="SSF50405">
    <property type="entry name" value="Actin-crosslinking proteins"/>
    <property type="match status" value="1"/>
</dbReference>
<dbReference type="GO" id="GO:0051015">
    <property type="term" value="F:actin filament binding"/>
    <property type="evidence" value="ECO:0007669"/>
    <property type="project" value="InterPro"/>
</dbReference>
<reference evidence="3 4" key="1">
    <citation type="submission" date="2016-11" db="EMBL/GenBank/DDBJ databases">
        <authorList>
            <person name="Varghese N."/>
            <person name="Submissions S."/>
        </authorList>
    </citation>
    <scope>NUCLEOTIDE SEQUENCE [LARGE SCALE GENOMIC DNA]</scope>
    <source>
        <strain evidence="3 4">DSM 15287</strain>
    </source>
</reference>
<dbReference type="InterPro" id="IPR010431">
    <property type="entry name" value="Fascin"/>
</dbReference>
<proteinExistence type="predicted"/>
<gene>
    <name evidence="3" type="ORF">SAMN02745170_00246</name>
</gene>
<dbReference type="GO" id="GO:0051017">
    <property type="term" value="P:actin filament bundle assembly"/>
    <property type="evidence" value="ECO:0007669"/>
    <property type="project" value="TreeGrafter"/>
</dbReference>
<dbReference type="Proteomes" id="UP000322917">
    <property type="component" value="Unassembled WGS sequence"/>
</dbReference>
<dbReference type="Gene3D" id="2.80.10.50">
    <property type="match status" value="1"/>
</dbReference>
<dbReference type="GO" id="GO:0015629">
    <property type="term" value="C:actin cytoskeleton"/>
    <property type="evidence" value="ECO:0007669"/>
    <property type="project" value="TreeGrafter"/>
</dbReference>
<protein>
    <recommendedName>
        <fullName evidence="2">DUF7910 domain-containing protein</fullName>
    </recommendedName>
</protein>
<dbReference type="EMBL" id="FQZD01000004">
    <property type="protein sequence ID" value="SHI38539.1"/>
    <property type="molecule type" value="Genomic_DNA"/>
</dbReference>
<organism evidence="3 4">
    <name type="scientific">Propionispora hippei DSM 15287</name>
    <dbReference type="NCBI Taxonomy" id="1123003"/>
    <lineage>
        <taxon>Bacteria</taxon>
        <taxon>Bacillati</taxon>
        <taxon>Bacillota</taxon>
        <taxon>Negativicutes</taxon>
        <taxon>Selenomonadales</taxon>
        <taxon>Sporomusaceae</taxon>
        <taxon>Propionispora</taxon>
    </lineage>
</organism>
<evidence type="ECO:0000259" key="2">
    <source>
        <dbReference type="Pfam" id="PF25490"/>
    </source>
</evidence>
<sequence length="295" mass="34157">MKKIFILLLTLFASLFWSVTASAASWGFYYNSGDVWRQTHHDDAVSEERLPFKWYERREVWNGHNQMKIIYDVRWGEKFPGTHAYRWHDDAGFYHHGQQVKDAVFFYDDNDRLVSVGYWANGVFIHFRADHACYESADPFFAEVRQGIVAAPGWHDTYDGERWNHHMIALKSMANGKFVTAENDGRSALIANRDWAREWETFEIVHLGNHQIALRSVTNGKFVSAANDGNSPLIANRSKIGEWETFKIVYLGNRQIALKSMANGQFVSADHDGTSSLIANRERVRKWETFEVIDN</sequence>
<keyword evidence="4" id="KW-1185">Reference proteome</keyword>
<feature type="chain" id="PRO_5013064913" description="DUF7910 domain-containing protein" evidence="1">
    <location>
        <begin position="24"/>
        <end position="295"/>
    </location>
</feature>
<dbReference type="GO" id="GO:0005737">
    <property type="term" value="C:cytoplasm"/>
    <property type="evidence" value="ECO:0007669"/>
    <property type="project" value="TreeGrafter"/>
</dbReference>
<feature type="domain" description="DUF7910" evidence="2">
    <location>
        <begin position="209"/>
        <end position="294"/>
    </location>
</feature>